<accession>A0A074X531</accession>
<keyword evidence="4" id="KW-1185">Reference proteome</keyword>
<feature type="non-terminal residue" evidence="3">
    <location>
        <position position="1"/>
    </location>
</feature>
<dbReference type="SMART" id="SM00028">
    <property type="entry name" value="TPR"/>
    <property type="match status" value="3"/>
</dbReference>
<dbReference type="Proteomes" id="UP000027730">
    <property type="component" value="Unassembled WGS sequence"/>
</dbReference>
<keyword evidence="1" id="KW-0802">TPR repeat</keyword>
<reference evidence="3 4" key="1">
    <citation type="journal article" date="2014" name="BMC Genomics">
        <title>Genome sequencing of four Aureobasidium pullulans varieties: biotechnological potential, stress tolerance, and description of new species.</title>
        <authorList>
            <person name="Gostin Ar C."/>
            <person name="Ohm R.A."/>
            <person name="Kogej T."/>
            <person name="Sonjak S."/>
            <person name="Turk M."/>
            <person name="Zajc J."/>
            <person name="Zalar P."/>
            <person name="Grube M."/>
            <person name="Sun H."/>
            <person name="Han J."/>
            <person name="Sharma A."/>
            <person name="Chiniquy J."/>
            <person name="Ngan C.Y."/>
            <person name="Lipzen A."/>
            <person name="Barry K."/>
            <person name="Grigoriev I.V."/>
            <person name="Gunde-Cimerman N."/>
        </authorList>
    </citation>
    <scope>NUCLEOTIDE SEQUENCE [LARGE SCALE GENOMIC DNA]</scope>
    <source>
        <strain evidence="3 4">CBS 147.97</strain>
    </source>
</reference>
<dbReference type="SMART" id="SM00317">
    <property type="entry name" value="SET"/>
    <property type="match status" value="1"/>
</dbReference>
<dbReference type="InterPro" id="IPR053209">
    <property type="entry name" value="Gramillin-biosynth_MTr"/>
</dbReference>
<organism evidence="3 4">
    <name type="scientific">Aureobasidium namibiae CBS 147.97</name>
    <dbReference type="NCBI Taxonomy" id="1043004"/>
    <lineage>
        <taxon>Eukaryota</taxon>
        <taxon>Fungi</taxon>
        <taxon>Dikarya</taxon>
        <taxon>Ascomycota</taxon>
        <taxon>Pezizomycotina</taxon>
        <taxon>Dothideomycetes</taxon>
        <taxon>Dothideomycetidae</taxon>
        <taxon>Dothideales</taxon>
        <taxon>Saccotheciaceae</taxon>
        <taxon>Aureobasidium</taxon>
    </lineage>
</organism>
<dbReference type="InterPro" id="IPR019734">
    <property type="entry name" value="TPR_rpt"/>
</dbReference>
<dbReference type="OrthoDB" id="438641at2759"/>
<dbReference type="PROSITE" id="PS50280">
    <property type="entry name" value="SET"/>
    <property type="match status" value="1"/>
</dbReference>
<evidence type="ECO:0000259" key="2">
    <source>
        <dbReference type="PROSITE" id="PS50280"/>
    </source>
</evidence>
<evidence type="ECO:0000256" key="1">
    <source>
        <dbReference type="PROSITE-ProRule" id="PRU00339"/>
    </source>
</evidence>
<feature type="repeat" description="TPR" evidence="1">
    <location>
        <begin position="215"/>
        <end position="248"/>
    </location>
</feature>
<name>A0A074X531_9PEZI</name>
<dbReference type="PROSITE" id="PS50005">
    <property type="entry name" value="TPR"/>
    <property type="match status" value="1"/>
</dbReference>
<evidence type="ECO:0000313" key="3">
    <source>
        <dbReference type="EMBL" id="KEQ69681.1"/>
    </source>
</evidence>
<dbReference type="Gene3D" id="1.25.40.10">
    <property type="entry name" value="Tetratricopeptide repeat domain"/>
    <property type="match status" value="1"/>
</dbReference>
<protein>
    <submittedName>
        <fullName evidence="3">SET domain-containing protein</fullName>
    </submittedName>
</protein>
<dbReference type="CDD" id="cd20071">
    <property type="entry name" value="SET_SMYD"/>
    <property type="match status" value="1"/>
</dbReference>
<dbReference type="PANTHER" id="PTHR47643:SF2">
    <property type="entry name" value="TPR DOMAIN PROTEIN (AFU_ORTHOLOGUE AFUA_5G12710)"/>
    <property type="match status" value="1"/>
</dbReference>
<proteinExistence type="predicted"/>
<dbReference type="RefSeq" id="XP_013423851.1">
    <property type="nucleotide sequence ID" value="XM_013568397.1"/>
</dbReference>
<dbReference type="Pfam" id="PF00856">
    <property type="entry name" value="SET"/>
    <property type="match status" value="1"/>
</dbReference>
<dbReference type="STRING" id="1043004.A0A074X531"/>
<dbReference type="Gene3D" id="2.170.270.10">
    <property type="entry name" value="SET domain"/>
    <property type="match status" value="1"/>
</dbReference>
<dbReference type="InterPro" id="IPR011990">
    <property type="entry name" value="TPR-like_helical_dom_sf"/>
</dbReference>
<dbReference type="SUPFAM" id="SSF82199">
    <property type="entry name" value="SET domain"/>
    <property type="match status" value="1"/>
</dbReference>
<dbReference type="EMBL" id="KL584720">
    <property type="protein sequence ID" value="KEQ69681.1"/>
    <property type="molecule type" value="Genomic_DNA"/>
</dbReference>
<dbReference type="PANTHER" id="PTHR47643">
    <property type="entry name" value="TPR DOMAIN PROTEIN (AFU_ORTHOLOGUE AFUA_5G12710)"/>
    <property type="match status" value="1"/>
</dbReference>
<dbReference type="GeneID" id="25412089"/>
<dbReference type="AlphaFoldDB" id="A0A074X531"/>
<dbReference type="InterPro" id="IPR001214">
    <property type="entry name" value="SET_dom"/>
</dbReference>
<sequence length="523" mass="59315">ILAEAYPPCTVAVVNLEKMHIRDLLVDVPQNDKYLILRTFAHALEVSDMQVAIPVEDEKGDVEQLSIYHYDYTRWHDKKVCAGMVLAVKNPYLRSVISNGGISLCTFHPSDVVVLDQDHELFPTKWKTAQHRLARDAAQWKEHGNAALKEKNFQKANYSYSKGLSASGLNDILRSDLHRNKACAEVFLGLYDAAKTDALASILNQPDERSRELDSKAFYRAGSALYELADYPAAKIMFDRCLRLTPQDVDGLRELKRTVSRISEEQNGYFDFLAMSENITYTKNFRAKQASYVRRTEVRQTKDRGKGLFATQPIACGEIVLCEKAFVAADPPWLEPQKQHNFILSPSSKHVFWGYHAETWFAAVKKVFNNPSLASHLLDLCAHSDYISRLERQQDTPVPIVDGLPIIDVFVILDLLENNGLGFMARPDQSQAYPNIPRPQLDSHYDCLGIWSVASRANHSCLPNVQYSFLDDYMLIRANKDITNGEEITISYAPAFGKFEQQKMALRGWNFKCQCRLCCAETA</sequence>
<evidence type="ECO:0000313" key="4">
    <source>
        <dbReference type="Proteomes" id="UP000027730"/>
    </source>
</evidence>
<dbReference type="SUPFAM" id="SSF48452">
    <property type="entry name" value="TPR-like"/>
    <property type="match status" value="1"/>
</dbReference>
<dbReference type="InterPro" id="IPR046341">
    <property type="entry name" value="SET_dom_sf"/>
</dbReference>
<dbReference type="HOGENOM" id="CLU_009043_1_0_1"/>
<gene>
    <name evidence="3" type="ORF">M436DRAFT_55229</name>
</gene>
<feature type="domain" description="SET" evidence="2">
    <location>
        <begin position="294"/>
        <end position="493"/>
    </location>
</feature>